<reference evidence="2" key="1">
    <citation type="journal article" date="2023" name="Mol. Phylogenet. Evol.">
        <title>Genome-scale phylogeny and comparative genomics of the fungal order Sordariales.</title>
        <authorList>
            <person name="Hensen N."/>
            <person name="Bonometti L."/>
            <person name="Westerberg I."/>
            <person name="Brannstrom I.O."/>
            <person name="Guillou S."/>
            <person name="Cros-Aarteil S."/>
            <person name="Calhoun S."/>
            <person name="Haridas S."/>
            <person name="Kuo A."/>
            <person name="Mondo S."/>
            <person name="Pangilinan J."/>
            <person name="Riley R."/>
            <person name="LaButti K."/>
            <person name="Andreopoulos B."/>
            <person name="Lipzen A."/>
            <person name="Chen C."/>
            <person name="Yan M."/>
            <person name="Daum C."/>
            <person name="Ng V."/>
            <person name="Clum A."/>
            <person name="Steindorff A."/>
            <person name="Ohm R.A."/>
            <person name="Martin F."/>
            <person name="Silar P."/>
            <person name="Natvig D.O."/>
            <person name="Lalanne C."/>
            <person name="Gautier V."/>
            <person name="Ament-Velasquez S.L."/>
            <person name="Kruys A."/>
            <person name="Hutchinson M.I."/>
            <person name="Powell A.J."/>
            <person name="Barry K."/>
            <person name="Miller A.N."/>
            <person name="Grigoriev I.V."/>
            <person name="Debuchy R."/>
            <person name="Gladieux P."/>
            <person name="Hiltunen Thoren M."/>
            <person name="Johannesson H."/>
        </authorList>
    </citation>
    <scope>NUCLEOTIDE SEQUENCE</scope>
    <source>
        <strain evidence="2">CBS 103.79</strain>
    </source>
</reference>
<evidence type="ECO:0000256" key="1">
    <source>
        <dbReference type="SAM" id="MobiDB-lite"/>
    </source>
</evidence>
<feature type="non-terminal residue" evidence="2">
    <location>
        <position position="159"/>
    </location>
</feature>
<feature type="compositionally biased region" description="Polar residues" evidence="1">
    <location>
        <begin position="139"/>
        <end position="149"/>
    </location>
</feature>
<organism evidence="2 3">
    <name type="scientific">Staphylotrichum tortipilum</name>
    <dbReference type="NCBI Taxonomy" id="2831512"/>
    <lineage>
        <taxon>Eukaryota</taxon>
        <taxon>Fungi</taxon>
        <taxon>Dikarya</taxon>
        <taxon>Ascomycota</taxon>
        <taxon>Pezizomycotina</taxon>
        <taxon>Sordariomycetes</taxon>
        <taxon>Sordariomycetidae</taxon>
        <taxon>Sordariales</taxon>
        <taxon>Chaetomiaceae</taxon>
        <taxon>Staphylotrichum</taxon>
    </lineage>
</organism>
<sequence>MARLIHGAPATPVPRRADPLTDLALLLNRLQRSILHADADREARLRQSSFERDKAAQNVAYARSLLAKLDQDALALKLHARRQDAQADLLRKRDLLDQVADRLSDLAELAAAAGNNVDAGDDDDSSDGEDLLADIIATPSESLDSTRSPDMQPEEPDET</sequence>
<keyword evidence="3" id="KW-1185">Reference proteome</keyword>
<proteinExistence type="predicted"/>
<protein>
    <submittedName>
        <fullName evidence="2">Uncharacterized protein</fullName>
    </submittedName>
</protein>
<dbReference type="Proteomes" id="UP001303889">
    <property type="component" value="Unassembled WGS sequence"/>
</dbReference>
<feature type="region of interest" description="Disordered" evidence="1">
    <location>
        <begin position="137"/>
        <end position="159"/>
    </location>
</feature>
<dbReference type="EMBL" id="MU855983">
    <property type="protein sequence ID" value="KAK3898192.1"/>
    <property type="molecule type" value="Genomic_DNA"/>
</dbReference>
<accession>A0AAN6MC16</accession>
<dbReference type="AlphaFoldDB" id="A0AAN6MC16"/>
<evidence type="ECO:0000313" key="3">
    <source>
        <dbReference type="Proteomes" id="UP001303889"/>
    </source>
</evidence>
<name>A0AAN6MC16_9PEZI</name>
<evidence type="ECO:0000313" key="2">
    <source>
        <dbReference type="EMBL" id="KAK3898192.1"/>
    </source>
</evidence>
<reference evidence="2" key="2">
    <citation type="submission" date="2023-05" db="EMBL/GenBank/DDBJ databases">
        <authorList>
            <consortium name="Lawrence Berkeley National Laboratory"/>
            <person name="Steindorff A."/>
            <person name="Hensen N."/>
            <person name="Bonometti L."/>
            <person name="Westerberg I."/>
            <person name="Brannstrom I.O."/>
            <person name="Guillou S."/>
            <person name="Cros-Aarteil S."/>
            <person name="Calhoun S."/>
            <person name="Haridas S."/>
            <person name="Kuo A."/>
            <person name="Mondo S."/>
            <person name="Pangilinan J."/>
            <person name="Riley R."/>
            <person name="Labutti K."/>
            <person name="Andreopoulos B."/>
            <person name="Lipzen A."/>
            <person name="Chen C."/>
            <person name="Yanf M."/>
            <person name="Daum C."/>
            <person name="Ng V."/>
            <person name="Clum A."/>
            <person name="Ohm R."/>
            <person name="Martin F."/>
            <person name="Silar P."/>
            <person name="Natvig D."/>
            <person name="Lalanne C."/>
            <person name="Gautier V."/>
            <person name="Ament-Velasquez S.L."/>
            <person name="Kruys A."/>
            <person name="Hutchinson M.I."/>
            <person name="Powell A.J."/>
            <person name="Barry K."/>
            <person name="Miller A.N."/>
            <person name="Grigoriev I.V."/>
            <person name="Debuchy R."/>
            <person name="Gladieux P."/>
            <person name="Thoren M.H."/>
            <person name="Johannesson H."/>
        </authorList>
    </citation>
    <scope>NUCLEOTIDE SEQUENCE</scope>
    <source>
        <strain evidence="2">CBS 103.79</strain>
    </source>
</reference>
<comment type="caution">
    <text evidence="2">The sequence shown here is derived from an EMBL/GenBank/DDBJ whole genome shotgun (WGS) entry which is preliminary data.</text>
</comment>
<gene>
    <name evidence="2" type="ORF">C8A05DRAFT_38228</name>
</gene>